<feature type="region of interest" description="Disordered" evidence="1">
    <location>
        <begin position="28"/>
        <end position="72"/>
    </location>
</feature>
<dbReference type="RefSeq" id="WP_186981844.1">
    <property type="nucleotide sequence ID" value="NZ_JACOQH010000003.1"/>
</dbReference>
<dbReference type="InterPro" id="IPR001226">
    <property type="entry name" value="Flavodoxin_CS"/>
</dbReference>
<evidence type="ECO:0000313" key="4">
    <source>
        <dbReference type="EMBL" id="MBC5753394.1"/>
    </source>
</evidence>
<dbReference type="PROSITE" id="PS00201">
    <property type="entry name" value="FLAVODOXIN"/>
    <property type="match status" value="1"/>
</dbReference>
<dbReference type="Gene3D" id="3.40.50.360">
    <property type="match status" value="1"/>
</dbReference>
<comment type="caution">
    <text evidence="4">The sequence shown here is derived from an EMBL/GenBank/DDBJ whole genome shotgun (WGS) entry which is preliminary data.</text>
</comment>
<evidence type="ECO:0000256" key="2">
    <source>
        <dbReference type="SAM" id="SignalP"/>
    </source>
</evidence>
<dbReference type="PANTHER" id="PTHR39201:SF1">
    <property type="entry name" value="FLAVODOXIN-LIKE DOMAIN-CONTAINING PROTEIN"/>
    <property type="match status" value="1"/>
</dbReference>
<dbReference type="PANTHER" id="PTHR39201">
    <property type="entry name" value="EXPORTED PROTEIN-RELATED"/>
    <property type="match status" value="1"/>
</dbReference>
<keyword evidence="2" id="KW-0732">Signal</keyword>
<sequence>MKTKKIAAVLLTCIVTIGLMAGCGASNTNQSASNNDSQSTSTNQAGNEESDTNSENTTDTTENTSTGNTSTGNGKTLVVYYSASGNTKDVAEKIAKITEADLFEIEPVEPYTDDDLDWTDDDSRVSREHDDESLRDVELVSTTVDNWDSYDTVYIGYPIWWGIAAWPVDNFVKENDFTGKTVIPFCTAATSGIGDSGNLLEEMTGTGDWKEGERFHGGASESDISSWIDSLGL</sequence>
<dbReference type="PROSITE" id="PS51257">
    <property type="entry name" value="PROKAR_LIPOPROTEIN"/>
    <property type="match status" value="1"/>
</dbReference>
<feature type="domain" description="Flavodoxin-like" evidence="3">
    <location>
        <begin position="76"/>
        <end position="233"/>
    </location>
</feature>
<evidence type="ECO:0000259" key="3">
    <source>
        <dbReference type="PROSITE" id="PS50902"/>
    </source>
</evidence>
<organism evidence="4 5">
    <name type="scientific">Roseburia yibonii</name>
    <dbReference type="NCBI Taxonomy" id="2763063"/>
    <lineage>
        <taxon>Bacteria</taxon>
        <taxon>Bacillati</taxon>
        <taxon>Bacillota</taxon>
        <taxon>Clostridia</taxon>
        <taxon>Lachnospirales</taxon>
        <taxon>Lachnospiraceae</taxon>
        <taxon>Roseburia</taxon>
    </lineage>
</organism>
<dbReference type="Pfam" id="PF12682">
    <property type="entry name" value="Flavodoxin_4"/>
    <property type="match status" value="1"/>
</dbReference>
<name>A0ABR7I9F4_9FIRM</name>
<proteinExistence type="predicted"/>
<keyword evidence="5" id="KW-1185">Reference proteome</keyword>
<accession>A0ABR7I9F4</accession>
<dbReference type="SUPFAM" id="SSF52218">
    <property type="entry name" value="Flavoproteins"/>
    <property type="match status" value="1"/>
</dbReference>
<reference evidence="4 5" key="1">
    <citation type="submission" date="2020-08" db="EMBL/GenBank/DDBJ databases">
        <title>Genome public.</title>
        <authorList>
            <person name="Liu C."/>
            <person name="Sun Q."/>
        </authorList>
    </citation>
    <scope>NUCLEOTIDE SEQUENCE [LARGE SCALE GENOMIC DNA]</scope>
    <source>
        <strain evidence="4 5">BX0805</strain>
    </source>
</reference>
<dbReference type="PROSITE" id="PS50902">
    <property type="entry name" value="FLAVODOXIN_LIKE"/>
    <property type="match status" value="1"/>
</dbReference>
<evidence type="ECO:0000313" key="5">
    <source>
        <dbReference type="Proteomes" id="UP000621540"/>
    </source>
</evidence>
<feature type="chain" id="PRO_5046697993" evidence="2">
    <location>
        <begin position="22"/>
        <end position="233"/>
    </location>
</feature>
<gene>
    <name evidence="4" type="ORF">H8Z76_05005</name>
</gene>
<protein>
    <submittedName>
        <fullName evidence="4">Flavodoxin</fullName>
    </submittedName>
</protein>
<evidence type="ECO:0000256" key="1">
    <source>
        <dbReference type="SAM" id="MobiDB-lite"/>
    </source>
</evidence>
<dbReference type="EMBL" id="JACOQH010000003">
    <property type="protein sequence ID" value="MBC5753394.1"/>
    <property type="molecule type" value="Genomic_DNA"/>
</dbReference>
<feature type="signal peptide" evidence="2">
    <location>
        <begin position="1"/>
        <end position="21"/>
    </location>
</feature>
<dbReference type="InterPro" id="IPR029039">
    <property type="entry name" value="Flavoprotein-like_sf"/>
</dbReference>
<dbReference type="Proteomes" id="UP000621540">
    <property type="component" value="Unassembled WGS sequence"/>
</dbReference>
<dbReference type="InterPro" id="IPR008254">
    <property type="entry name" value="Flavodoxin/NO_synth"/>
</dbReference>